<evidence type="ECO:0000313" key="2">
    <source>
        <dbReference type="Proteomes" id="UP001165960"/>
    </source>
</evidence>
<comment type="caution">
    <text evidence="1">The sequence shown here is derived from an EMBL/GenBank/DDBJ whole genome shotgun (WGS) entry which is preliminary data.</text>
</comment>
<proteinExistence type="predicted"/>
<accession>A0ACC2T8W8</accession>
<organism evidence="1 2">
    <name type="scientific">Entomophthora muscae</name>
    <dbReference type="NCBI Taxonomy" id="34485"/>
    <lineage>
        <taxon>Eukaryota</taxon>
        <taxon>Fungi</taxon>
        <taxon>Fungi incertae sedis</taxon>
        <taxon>Zoopagomycota</taxon>
        <taxon>Entomophthoromycotina</taxon>
        <taxon>Entomophthoromycetes</taxon>
        <taxon>Entomophthorales</taxon>
        <taxon>Entomophthoraceae</taxon>
        <taxon>Entomophthora</taxon>
    </lineage>
</organism>
<evidence type="ECO:0000313" key="1">
    <source>
        <dbReference type="EMBL" id="KAJ9070916.1"/>
    </source>
</evidence>
<reference evidence="1" key="1">
    <citation type="submission" date="2022-04" db="EMBL/GenBank/DDBJ databases">
        <title>Genome of the entomopathogenic fungus Entomophthora muscae.</title>
        <authorList>
            <person name="Elya C."/>
            <person name="Lovett B.R."/>
            <person name="Lee E."/>
            <person name="Macias A.M."/>
            <person name="Hajek A.E."/>
            <person name="De Bivort B.L."/>
            <person name="Kasson M.T."/>
            <person name="De Fine Licht H.H."/>
            <person name="Stajich J.E."/>
        </authorList>
    </citation>
    <scope>NUCLEOTIDE SEQUENCE</scope>
    <source>
        <strain evidence="1">Berkeley</strain>
    </source>
</reference>
<protein>
    <submittedName>
        <fullName evidence="1">Uncharacterized protein</fullName>
    </submittedName>
</protein>
<dbReference type="EMBL" id="QTSX02003556">
    <property type="protein sequence ID" value="KAJ9070916.1"/>
    <property type="molecule type" value="Genomic_DNA"/>
</dbReference>
<sequence length="217" mass="24280">MASHFSSDFLGPKLSLALVAPSSLTFPSIFHICIPTKYTYFNGNPKNLFPLAKFVVLNLAPVLLLLWTTFSDLRLCLSSSILVGKYPTKLLYLLKNLPGRAQNMLSTGDHLVKSLSSDEVDVSSVQMIPDNPFPKVVLASIPAYVGETPPLFDSPLHPVPAPGHTYWLLLAMLLMRINVYLPQMSPTLSLRQLFEKPFQWYIFWCPGGLFPREENQA</sequence>
<name>A0ACC2T8W8_9FUNG</name>
<dbReference type="Proteomes" id="UP001165960">
    <property type="component" value="Unassembled WGS sequence"/>
</dbReference>
<gene>
    <name evidence="1" type="ORF">DSO57_1002545</name>
</gene>
<keyword evidence="2" id="KW-1185">Reference proteome</keyword>